<feature type="transmembrane region" description="Helical" evidence="2">
    <location>
        <begin position="193"/>
        <end position="214"/>
    </location>
</feature>
<dbReference type="Gene3D" id="1.10.287.110">
    <property type="entry name" value="DnaJ domain"/>
    <property type="match status" value="1"/>
</dbReference>
<dbReference type="SUPFAM" id="SSF46565">
    <property type="entry name" value="Chaperone J-domain"/>
    <property type="match status" value="1"/>
</dbReference>
<evidence type="ECO:0000256" key="1">
    <source>
        <dbReference type="SAM" id="MobiDB-lite"/>
    </source>
</evidence>
<evidence type="ECO:0000313" key="5">
    <source>
        <dbReference type="Proteomes" id="UP001063166"/>
    </source>
</evidence>
<organism evidence="4 5">
    <name type="scientific">Lyophyllum shimeji</name>
    <name type="common">Hon-shimeji</name>
    <name type="synonym">Tricholoma shimeji</name>
    <dbReference type="NCBI Taxonomy" id="47721"/>
    <lineage>
        <taxon>Eukaryota</taxon>
        <taxon>Fungi</taxon>
        <taxon>Dikarya</taxon>
        <taxon>Basidiomycota</taxon>
        <taxon>Agaricomycotina</taxon>
        <taxon>Agaricomycetes</taxon>
        <taxon>Agaricomycetidae</taxon>
        <taxon>Agaricales</taxon>
        <taxon>Tricholomatineae</taxon>
        <taxon>Lyophyllaceae</taxon>
        <taxon>Lyophyllum</taxon>
    </lineage>
</organism>
<feature type="compositionally biased region" description="Basic and acidic residues" evidence="1">
    <location>
        <begin position="302"/>
        <end position="318"/>
    </location>
</feature>
<dbReference type="CDD" id="cd06257">
    <property type="entry name" value="DnaJ"/>
    <property type="match status" value="1"/>
</dbReference>
<dbReference type="InterPro" id="IPR001623">
    <property type="entry name" value="DnaJ_domain"/>
</dbReference>
<feature type="transmembrane region" description="Helical" evidence="2">
    <location>
        <begin position="119"/>
        <end position="140"/>
    </location>
</feature>
<evidence type="ECO:0000256" key="2">
    <source>
        <dbReference type="SAM" id="Phobius"/>
    </source>
</evidence>
<proteinExistence type="predicted"/>
<feature type="region of interest" description="Disordered" evidence="1">
    <location>
        <begin position="302"/>
        <end position="321"/>
    </location>
</feature>
<feature type="transmembrane region" description="Helical" evidence="2">
    <location>
        <begin position="46"/>
        <end position="69"/>
    </location>
</feature>
<accession>A0A9P3PTZ4</accession>
<evidence type="ECO:0000259" key="3">
    <source>
        <dbReference type="PROSITE" id="PS50076"/>
    </source>
</evidence>
<keyword evidence="2" id="KW-0812">Transmembrane</keyword>
<reference evidence="4" key="1">
    <citation type="submission" date="2022-07" db="EMBL/GenBank/DDBJ databases">
        <title>The genome of Lyophyllum shimeji provides insight into the initial evolution of ectomycorrhizal fungal genome.</title>
        <authorList>
            <person name="Kobayashi Y."/>
            <person name="Shibata T."/>
            <person name="Hirakawa H."/>
            <person name="Shigenobu S."/>
            <person name="Nishiyama T."/>
            <person name="Yamada A."/>
            <person name="Hasebe M."/>
            <person name="Kawaguchi M."/>
        </authorList>
    </citation>
    <scope>NUCLEOTIDE SEQUENCE</scope>
    <source>
        <strain evidence="4">AT787</strain>
    </source>
</reference>
<dbReference type="Pfam" id="PF00226">
    <property type="entry name" value="DnaJ"/>
    <property type="match status" value="1"/>
</dbReference>
<dbReference type="EMBL" id="BRPK01000010">
    <property type="protein sequence ID" value="GLB41489.1"/>
    <property type="molecule type" value="Genomic_DNA"/>
</dbReference>
<dbReference type="InterPro" id="IPR036869">
    <property type="entry name" value="J_dom_sf"/>
</dbReference>
<feature type="transmembrane region" description="Helical" evidence="2">
    <location>
        <begin position="6"/>
        <end position="26"/>
    </location>
</feature>
<protein>
    <submittedName>
        <fullName evidence="4">DnaJ molecular chaperone homology domain</fullName>
    </submittedName>
</protein>
<dbReference type="OrthoDB" id="445556at2759"/>
<dbReference type="Proteomes" id="UP001063166">
    <property type="component" value="Unassembled WGS sequence"/>
</dbReference>
<dbReference type="AlphaFoldDB" id="A0A9P3PTZ4"/>
<feature type="transmembrane region" description="Helical" evidence="2">
    <location>
        <begin position="160"/>
        <end position="181"/>
    </location>
</feature>
<feature type="region of interest" description="Disordered" evidence="1">
    <location>
        <begin position="507"/>
        <end position="553"/>
    </location>
</feature>
<name>A0A9P3PTZ4_LYOSH</name>
<comment type="caution">
    <text evidence="4">The sequence shown here is derived from an EMBL/GenBank/DDBJ whole genome shotgun (WGS) entry which is preliminary data.</text>
</comment>
<evidence type="ECO:0000313" key="4">
    <source>
        <dbReference type="EMBL" id="GLB41489.1"/>
    </source>
</evidence>
<feature type="transmembrane region" description="Helical" evidence="2">
    <location>
        <begin position="477"/>
        <end position="496"/>
    </location>
</feature>
<keyword evidence="2" id="KW-0472">Membrane</keyword>
<feature type="compositionally biased region" description="Polar residues" evidence="1">
    <location>
        <begin position="536"/>
        <end position="545"/>
    </location>
</feature>
<dbReference type="PROSITE" id="PS50076">
    <property type="entry name" value="DNAJ_2"/>
    <property type="match status" value="1"/>
</dbReference>
<feature type="transmembrane region" description="Helical" evidence="2">
    <location>
        <begin position="89"/>
        <end position="107"/>
    </location>
</feature>
<sequence>MASMLLVETFGFFFIGAFFAVAMYSINNLQIVGTLSLVAKRRPLSLGLYIILIWLLDCLHINAVVHMAFEYLIIHPITPESKIIKYVSSHILIQKIMFPLTQGVSIWRIWTLTSRCQRVIPVLLAILVLANLGAGLYVHAEVSKLSLIVELREAPLTRAVMYSFGATAALETLLTVSVNYISAPALRKPGLWAAWKTVFSLRAIISGCVGYLMVTGSRLATFTFMFLSAEAVLTKLYVSGSISVIFDAMQRASPPKVLIGRGRDSDSDSDSLHYVIDNEVVKMELSQELAAELKKVLARVRGEELETEGDPKNEEKEVPSFTDAEPLASDKGELMVLASSTAPRLSNGTQQYPYPTNARPTPYQIFHLCPGASQAEIKARYYDLVRAHHPDSLHCRALSPSERHARFQAITAAYDVLRGKRSSATPNSAGYDPYMEEVLRRKRYYEAHYARRAQYAGPHAQRAEWHASEDDRWKDGMMLLVGLVTLVAGLAPGFFVPSRMEKQHRAAVSNLSQARREARELAEERRDELRKRAQQIKAQASVSTTDAKEERPP</sequence>
<feature type="compositionally biased region" description="Basic and acidic residues" evidence="1">
    <location>
        <begin position="514"/>
        <end position="531"/>
    </location>
</feature>
<dbReference type="SMART" id="SM00271">
    <property type="entry name" value="DnaJ"/>
    <property type="match status" value="1"/>
</dbReference>
<keyword evidence="2" id="KW-1133">Transmembrane helix</keyword>
<keyword evidence="5" id="KW-1185">Reference proteome</keyword>
<gene>
    <name evidence="4" type="ORF">LshimejAT787_1000890</name>
</gene>
<feature type="domain" description="J" evidence="3">
    <location>
        <begin position="361"/>
        <end position="435"/>
    </location>
</feature>